<accession>G4Q723</accession>
<dbReference type="eggNOG" id="COG0522">
    <property type="taxonomic scope" value="Bacteria"/>
</dbReference>
<dbReference type="InterPro" id="IPR018079">
    <property type="entry name" value="Ribosomal_uS4_CS"/>
</dbReference>
<sequence>MQLAEKQKAKFIYGVLEKQFRGYYEKAKKMEGIAGTNLLILLERRLDNVVYRLGLARTRRQARQLVTHGHIAVNGKRLDIPSALVKAGDVVSVMEGSRSSAYFKGMAETLGKSAVPAWISVDGQNLSGKVDRLPVRDEIDVPIEEQLIIELYSK</sequence>
<feature type="domain" description="RNA-binding S4" evidence="9">
    <location>
        <begin position="44"/>
        <end position="106"/>
    </location>
</feature>
<dbReference type="AlphaFoldDB" id="G4Q723"/>
<dbReference type="PROSITE" id="PS00632">
    <property type="entry name" value="RIBOSOMAL_S4"/>
    <property type="match status" value="1"/>
</dbReference>
<evidence type="ECO:0000313" key="12">
    <source>
        <dbReference type="Proteomes" id="UP000007093"/>
    </source>
</evidence>
<dbReference type="EMBL" id="CP003058">
    <property type="protein sequence ID" value="AEQ23505.1"/>
    <property type="molecule type" value="Genomic_DNA"/>
</dbReference>
<dbReference type="GO" id="GO:0019843">
    <property type="term" value="F:rRNA binding"/>
    <property type="evidence" value="ECO:0007669"/>
    <property type="project" value="UniProtKB-UniRule"/>
</dbReference>
<gene>
    <name evidence="7 11" type="primary">rpsD</name>
    <name evidence="11" type="ordered locus">Acin_2313</name>
</gene>
<evidence type="ECO:0000313" key="11">
    <source>
        <dbReference type="EMBL" id="AEQ23505.1"/>
    </source>
</evidence>
<dbReference type="SMART" id="SM00363">
    <property type="entry name" value="S4"/>
    <property type="match status" value="1"/>
</dbReference>
<dbReference type="PROSITE" id="PS50889">
    <property type="entry name" value="S4"/>
    <property type="match status" value="1"/>
</dbReference>
<reference evidence="11 12" key="1">
    <citation type="journal article" date="2011" name="J. Bacteriol.">
        <title>Complete genome sequence of Acidaminococcus intestini RYC-MR95, a Gram-negative bacterium from the phylum Firmicutes.</title>
        <authorList>
            <person name="D'Auria G."/>
            <person name="Galan J.C."/>
            <person name="Rodriguez-Alcayna M."/>
            <person name="Moya A."/>
            <person name="Baquero F."/>
            <person name="Latorre A."/>
        </authorList>
    </citation>
    <scope>NUCLEOTIDE SEQUENCE [LARGE SCALE GENOMIC DNA]</scope>
    <source>
        <strain evidence="11 12">RyC-MR95</strain>
    </source>
</reference>
<dbReference type="Pfam" id="PF00163">
    <property type="entry name" value="Ribosomal_S4"/>
    <property type="match status" value="1"/>
</dbReference>
<dbReference type="SMART" id="SM01390">
    <property type="entry name" value="Ribosomal_S4"/>
    <property type="match status" value="1"/>
</dbReference>
<dbReference type="Gene3D" id="3.10.290.10">
    <property type="entry name" value="RNA-binding S4 domain"/>
    <property type="match status" value="1"/>
</dbReference>
<dbReference type="InterPro" id="IPR001912">
    <property type="entry name" value="Ribosomal_uS4_N"/>
</dbReference>
<evidence type="ECO:0000256" key="4">
    <source>
        <dbReference type="ARBA" id="ARBA00022980"/>
    </source>
</evidence>
<evidence type="ECO:0000256" key="5">
    <source>
        <dbReference type="ARBA" id="ARBA00023274"/>
    </source>
</evidence>
<dbReference type="SUPFAM" id="SSF55174">
    <property type="entry name" value="Alpha-L RNA-binding motif"/>
    <property type="match status" value="1"/>
</dbReference>
<keyword evidence="4 7" id="KW-0689">Ribosomal protein</keyword>
<proteinExistence type="inferred from homology"/>
<dbReference type="KEGG" id="ain:Acin_2313"/>
<keyword evidence="3 7" id="KW-0694">RNA-binding</keyword>
<evidence type="ECO:0000256" key="3">
    <source>
        <dbReference type="ARBA" id="ARBA00022884"/>
    </source>
</evidence>
<dbReference type="PANTHER" id="PTHR11831">
    <property type="entry name" value="30S 40S RIBOSOMAL PROTEIN"/>
    <property type="match status" value="1"/>
</dbReference>
<dbReference type="FunFam" id="3.10.290.10:FF:000001">
    <property type="entry name" value="30S ribosomal protein S4"/>
    <property type="match status" value="1"/>
</dbReference>
<protein>
    <recommendedName>
        <fullName evidence="6 7">Small ribosomal subunit protein uS4</fullName>
    </recommendedName>
</protein>
<comment type="subunit">
    <text evidence="7">Part of the 30S ribosomal subunit. Contacts protein S5. The interaction surface between S4 and S5 is involved in control of translational fidelity.</text>
</comment>
<feature type="domain" description="Small ribosomal subunit protein uS4 N-terminal" evidence="10">
    <location>
        <begin position="1"/>
        <end position="43"/>
    </location>
</feature>
<dbReference type="InterPro" id="IPR022801">
    <property type="entry name" value="Ribosomal_uS4"/>
</dbReference>
<dbReference type="Proteomes" id="UP000007093">
    <property type="component" value="Chromosome"/>
</dbReference>
<evidence type="ECO:0000259" key="10">
    <source>
        <dbReference type="SMART" id="SM01390"/>
    </source>
</evidence>
<dbReference type="FunCoup" id="G4Q723">
    <property type="interactions" value="432"/>
</dbReference>
<keyword evidence="12" id="KW-1185">Reference proteome</keyword>
<evidence type="ECO:0000259" key="9">
    <source>
        <dbReference type="SMART" id="SM00363"/>
    </source>
</evidence>
<dbReference type="PANTHER" id="PTHR11831:SF4">
    <property type="entry name" value="SMALL RIBOSOMAL SUBUNIT PROTEIN US4M"/>
    <property type="match status" value="1"/>
</dbReference>
<dbReference type="GO" id="GO:0003735">
    <property type="term" value="F:structural constituent of ribosome"/>
    <property type="evidence" value="ECO:0007669"/>
    <property type="project" value="InterPro"/>
</dbReference>
<dbReference type="PATRIC" id="fig|568816.4.peg.2242"/>
<comment type="function">
    <text evidence="7">One of the primary rRNA binding proteins, it binds directly to 16S rRNA where it nucleates assembly of the body of the 30S subunit.</text>
</comment>
<dbReference type="HAMAP" id="MF_01306_B">
    <property type="entry name" value="Ribosomal_uS4_B"/>
    <property type="match status" value="1"/>
</dbReference>
<dbReference type="NCBIfam" id="TIGR01017">
    <property type="entry name" value="rpsD_bact"/>
    <property type="match status" value="1"/>
</dbReference>
<organism evidence="11 12">
    <name type="scientific">Acidaminococcus intestini (strain RyC-MR95)</name>
    <dbReference type="NCBI Taxonomy" id="568816"/>
    <lineage>
        <taxon>Bacteria</taxon>
        <taxon>Bacillati</taxon>
        <taxon>Bacillota</taxon>
        <taxon>Negativicutes</taxon>
        <taxon>Acidaminococcales</taxon>
        <taxon>Acidaminococcaceae</taxon>
        <taxon>Acidaminococcus</taxon>
    </lineage>
</organism>
<keyword evidence="2 7" id="KW-0699">rRNA-binding</keyword>
<dbReference type="GO" id="GO:0015935">
    <property type="term" value="C:small ribosomal subunit"/>
    <property type="evidence" value="ECO:0007669"/>
    <property type="project" value="InterPro"/>
</dbReference>
<evidence type="ECO:0000256" key="1">
    <source>
        <dbReference type="ARBA" id="ARBA00007465"/>
    </source>
</evidence>
<dbReference type="GO" id="GO:0042274">
    <property type="term" value="P:ribosomal small subunit biogenesis"/>
    <property type="evidence" value="ECO:0007669"/>
    <property type="project" value="TreeGrafter"/>
</dbReference>
<dbReference type="GO" id="GO:0006412">
    <property type="term" value="P:translation"/>
    <property type="evidence" value="ECO:0007669"/>
    <property type="project" value="UniProtKB-UniRule"/>
</dbReference>
<evidence type="ECO:0000256" key="7">
    <source>
        <dbReference type="HAMAP-Rule" id="MF_01306"/>
    </source>
</evidence>
<dbReference type="InterPro" id="IPR005709">
    <property type="entry name" value="Ribosomal_uS4_bac-type"/>
</dbReference>
<evidence type="ECO:0000256" key="2">
    <source>
        <dbReference type="ARBA" id="ARBA00022730"/>
    </source>
</evidence>
<name>G4Q723_ACIIR</name>
<comment type="similarity">
    <text evidence="1 7 8">Belongs to the universal ribosomal protein uS4 family.</text>
</comment>
<dbReference type="Pfam" id="PF01479">
    <property type="entry name" value="S4"/>
    <property type="match status" value="1"/>
</dbReference>
<dbReference type="NCBIfam" id="NF003717">
    <property type="entry name" value="PRK05327.1"/>
    <property type="match status" value="1"/>
</dbReference>
<evidence type="ECO:0000256" key="6">
    <source>
        <dbReference type="ARBA" id="ARBA00035254"/>
    </source>
</evidence>
<dbReference type="Gene3D" id="1.10.1050.10">
    <property type="entry name" value="Ribosomal Protein S4 Delta 41, Chain A, domain 1"/>
    <property type="match status" value="1"/>
</dbReference>
<dbReference type="InterPro" id="IPR036986">
    <property type="entry name" value="S4_RNA-bd_sf"/>
</dbReference>
<dbReference type="CDD" id="cd00165">
    <property type="entry name" value="S4"/>
    <property type="match status" value="1"/>
</dbReference>
<dbReference type="InterPro" id="IPR002942">
    <property type="entry name" value="S4_RNA-bd"/>
</dbReference>
<evidence type="ECO:0000256" key="8">
    <source>
        <dbReference type="RuleBase" id="RU003699"/>
    </source>
</evidence>
<comment type="function">
    <text evidence="7">With S5 and S12 plays an important role in translational accuracy.</text>
</comment>
<dbReference type="HOGENOM" id="CLU_092403_1_0_9"/>
<dbReference type="InParanoid" id="G4Q723"/>
<dbReference type="STRING" id="568816.Acin_2313"/>
<keyword evidence="5 7" id="KW-0687">Ribonucleoprotein</keyword>